<evidence type="ECO:0000313" key="2">
    <source>
        <dbReference type="EMBL" id="SDC90753.1"/>
    </source>
</evidence>
<proteinExistence type="predicted"/>
<dbReference type="SUPFAM" id="SSF52980">
    <property type="entry name" value="Restriction endonuclease-like"/>
    <property type="match status" value="1"/>
</dbReference>
<evidence type="ECO:0000313" key="3">
    <source>
        <dbReference type="Proteomes" id="UP000182100"/>
    </source>
</evidence>
<dbReference type="EMBL" id="FMZK01000004">
    <property type="protein sequence ID" value="SDC90753.1"/>
    <property type="molecule type" value="Genomic_DNA"/>
</dbReference>
<gene>
    <name evidence="2" type="ORF">SAMN05216505_10493</name>
</gene>
<dbReference type="InterPro" id="IPR007560">
    <property type="entry name" value="Restrct_endonuc_IV_Mrr"/>
</dbReference>
<dbReference type="Proteomes" id="UP000182100">
    <property type="component" value="Unassembled WGS sequence"/>
</dbReference>
<dbReference type="InterPro" id="IPR011335">
    <property type="entry name" value="Restrct_endonuc-II-like"/>
</dbReference>
<name>A0A1G6QEL5_9ACTN</name>
<feature type="domain" description="Restriction endonuclease type IV Mrr" evidence="1">
    <location>
        <begin position="27"/>
        <end position="132"/>
    </location>
</feature>
<reference evidence="3" key="1">
    <citation type="submission" date="2016-10" db="EMBL/GenBank/DDBJ databases">
        <authorList>
            <person name="Varghese N."/>
            <person name="Submissions S."/>
        </authorList>
    </citation>
    <scope>NUCLEOTIDE SEQUENCE [LARGE SCALE GENOMIC DNA]</scope>
    <source>
        <strain evidence="3">CGMCC 4.3504</strain>
    </source>
</reference>
<accession>A0A1G6QEL5</accession>
<organism evidence="2 3">
    <name type="scientific">Streptomyces prasinopilosus</name>
    <dbReference type="NCBI Taxonomy" id="67344"/>
    <lineage>
        <taxon>Bacteria</taxon>
        <taxon>Bacillati</taxon>
        <taxon>Actinomycetota</taxon>
        <taxon>Actinomycetes</taxon>
        <taxon>Kitasatosporales</taxon>
        <taxon>Streptomycetaceae</taxon>
        <taxon>Streptomyces</taxon>
    </lineage>
</organism>
<keyword evidence="2" id="KW-0378">Hydrolase</keyword>
<dbReference type="GO" id="GO:0015666">
    <property type="term" value="F:restriction endodeoxyribonuclease activity"/>
    <property type="evidence" value="ECO:0007669"/>
    <property type="project" value="TreeGrafter"/>
</dbReference>
<dbReference type="GO" id="GO:0003677">
    <property type="term" value="F:DNA binding"/>
    <property type="evidence" value="ECO:0007669"/>
    <property type="project" value="InterPro"/>
</dbReference>
<dbReference type="PANTHER" id="PTHR30015">
    <property type="entry name" value="MRR RESTRICTION SYSTEM PROTEIN"/>
    <property type="match status" value="1"/>
</dbReference>
<keyword evidence="3" id="KW-1185">Reference proteome</keyword>
<dbReference type="GO" id="GO:0009307">
    <property type="term" value="P:DNA restriction-modification system"/>
    <property type="evidence" value="ECO:0007669"/>
    <property type="project" value="InterPro"/>
</dbReference>
<dbReference type="Gene3D" id="3.40.1350.10">
    <property type="match status" value="1"/>
</dbReference>
<dbReference type="Pfam" id="PF04471">
    <property type="entry name" value="Mrr_cat"/>
    <property type="match status" value="1"/>
</dbReference>
<keyword evidence="2" id="KW-0540">Nuclease</keyword>
<keyword evidence="2" id="KW-0255">Endonuclease</keyword>
<protein>
    <submittedName>
        <fullName evidence="2">Restriction endonuclease</fullName>
    </submittedName>
</protein>
<dbReference type="PANTHER" id="PTHR30015:SF7">
    <property type="entry name" value="TYPE IV METHYL-DIRECTED RESTRICTION ENZYME ECOKMRR"/>
    <property type="match status" value="1"/>
</dbReference>
<sequence>MDGLLTTQSSSIQLPTRGMTLADSRPKWQQYQHEVAATLTQLGFTARVEEKVVGARGEHDIDVTARMKSAGVTQLWVVECKRWNRAVPKERILTFSAIVSDVGADRGLVFAEKGFQAGAIRVARNTNLTLTSLIDFRQNAEHELAAIKVRGLQERITALENEFHSLWDLTEEERAKRIAHYVGPPSAFGLPGHSAIMSPILARLSQMKEALNFASFDRWPVAYWALDDEIPIDVKDWAGLLFVIEETVATCERIHDQMTSPKKKIGDWRELQSKELTELLSAIRQTAGG</sequence>
<dbReference type="InterPro" id="IPR052906">
    <property type="entry name" value="Type_IV_Methyl-Rstrct_Enzyme"/>
</dbReference>
<dbReference type="AlphaFoldDB" id="A0A1G6QEL5"/>
<dbReference type="InterPro" id="IPR011856">
    <property type="entry name" value="tRNA_endonuc-like_dom_sf"/>
</dbReference>
<evidence type="ECO:0000259" key="1">
    <source>
        <dbReference type="Pfam" id="PF04471"/>
    </source>
</evidence>